<evidence type="ECO:0000313" key="3">
    <source>
        <dbReference type="Proteomes" id="UP001318860"/>
    </source>
</evidence>
<dbReference type="PANTHER" id="PTHR33344:SF7">
    <property type="entry name" value="TRANSMEMBRANE PROTEIN"/>
    <property type="match status" value="1"/>
</dbReference>
<dbReference type="EMBL" id="JABTTQ020000570">
    <property type="protein sequence ID" value="KAK6138955.1"/>
    <property type="molecule type" value="Genomic_DNA"/>
</dbReference>
<sequence length="159" mass="18603">MEKVQQQQWWRAVKSRLSYKNATIAVCLFNITTVLLLLQGFFYSSSSKFASSHKALYRHIKECEDIRRTMVPVDLIKRVREIEEDVHVETEQIQQKDIKQTAAVDLISRLNNFRSNSDAGSMKALEEWRKRKMERARQRSLVKNGTAIPNYETVQISNL</sequence>
<comment type="caution">
    <text evidence="2">The sequence shown here is derived from an EMBL/GenBank/DDBJ whole genome shotgun (WGS) entry which is preliminary data.</text>
</comment>
<keyword evidence="1" id="KW-0812">Transmembrane</keyword>
<dbReference type="Proteomes" id="UP001318860">
    <property type="component" value="Unassembled WGS sequence"/>
</dbReference>
<keyword evidence="1" id="KW-1133">Transmembrane helix</keyword>
<feature type="transmembrane region" description="Helical" evidence="1">
    <location>
        <begin position="21"/>
        <end position="43"/>
    </location>
</feature>
<proteinExistence type="predicted"/>
<evidence type="ECO:0008006" key="4">
    <source>
        <dbReference type="Google" id="ProtNLM"/>
    </source>
</evidence>
<gene>
    <name evidence="2" type="ORF">DH2020_027301</name>
</gene>
<keyword evidence="3" id="KW-1185">Reference proteome</keyword>
<evidence type="ECO:0000256" key="1">
    <source>
        <dbReference type="SAM" id="Phobius"/>
    </source>
</evidence>
<evidence type="ECO:0000313" key="2">
    <source>
        <dbReference type="EMBL" id="KAK6138955.1"/>
    </source>
</evidence>
<name>A0ABR0VYN8_REHGL</name>
<protein>
    <recommendedName>
        <fullName evidence="4">Transmembrane protein</fullName>
    </recommendedName>
</protein>
<dbReference type="PANTHER" id="PTHR33344">
    <property type="entry name" value="OS02G0761600 PROTEIN"/>
    <property type="match status" value="1"/>
</dbReference>
<reference evidence="2 3" key="1">
    <citation type="journal article" date="2021" name="Comput. Struct. Biotechnol. J.">
        <title>De novo genome assembly of the potent medicinal plant Rehmannia glutinosa using nanopore technology.</title>
        <authorList>
            <person name="Ma L."/>
            <person name="Dong C."/>
            <person name="Song C."/>
            <person name="Wang X."/>
            <person name="Zheng X."/>
            <person name="Niu Y."/>
            <person name="Chen S."/>
            <person name="Feng W."/>
        </authorList>
    </citation>
    <scope>NUCLEOTIDE SEQUENCE [LARGE SCALE GENOMIC DNA]</scope>
    <source>
        <strain evidence="2">DH-2019</strain>
    </source>
</reference>
<accession>A0ABR0VYN8</accession>
<organism evidence="2 3">
    <name type="scientific">Rehmannia glutinosa</name>
    <name type="common">Chinese foxglove</name>
    <dbReference type="NCBI Taxonomy" id="99300"/>
    <lineage>
        <taxon>Eukaryota</taxon>
        <taxon>Viridiplantae</taxon>
        <taxon>Streptophyta</taxon>
        <taxon>Embryophyta</taxon>
        <taxon>Tracheophyta</taxon>
        <taxon>Spermatophyta</taxon>
        <taxon>Magnoliopsida</taxon>
        <taxon>eudicotyledons</taxon>
        <taxon>Gunneridae</taxon>
        <taxon>Pentapetalae</taxon>
        <taxon>asterids</taxon>
        <taxon>lamiids</taxon>
        <taxon>Lamiales</taxon>
        <taxon>Orobanchaceae</taxon>
        <taxon>Rehmannieae</taxon>
        <taxon>Rehmannia</taxon>
    </lineage>
</organism>
<keyword evidence="1" id="KW-0472">Membrane</keyword>